<comment type="function">
    <text evidence="3">Probably acts as a heme chaperone, transferring heme to an unknown acceptor. Binds one molecule of heme per monomer, possibly covalently. Binds 1 [4Fe-4S] cluster. The cluster is coordinated with 3 cysteines and an exchangeable S-adenosyl-L-methionine.</text>
</comment>
<dbReference type="GO" id="GO:0051539">
    <property type="term" value="F:4 iron, 4 sulfur cluster binding"/>
    <property type="evidence" value="ECO:0007669"/>
    <property type="project" value="UniProtKB-UniRule"/>
</dbReference>
<comment type="subcellular location">
    <subcellularLocation>
        <location evidence="3">Cytoplasm</location>
    </subcellularLocation>
</comment>
<reference evidence="5 6" key="1">
    <citation type="submission" date="2017-08" db="EMBL/GenBank/DDBJ databases">
        <title>Virgibacillus indicus sp. nov. and Virgibacillus profoundi sp. nov, two moderately halophilic bacteria isolated from marine sediment by using the Microfluidic Streak Plate.</title>
        <authorList>
            <person name="Xu B."/>
            <person name="Hu B."/>
            <person name="Wang J."/>
            <person name="Zhu Y."/>
            <person name="Huang L."/>
            <person name="Du W."/>
            <person name="Huang Y."/>
        </authorList>
    </citation>
    <scope>NUCLEOTIDE SEQUENCE [LARGE SCALE GENOMIC DNA]</scope>
    <source>
        <strain evidence="5 6">IO3-P2-C2</strain>
    </source>
</reference>
<keyword evidence="3" id="KW-0349">Heme</keyword>
<dbReference type="SFLD" id="SFLDS00029">
    <property type="entry name" value="Radical_SAM"/>
    <property type="match status" value="1"/>
</dbReference>
<dbReference type="SFLD" id="SFLDF00562">
    <property type="entry name" value="HemN-like__clustered_with_heat"/>
    <property type="match status" value="1"/>
</dbReference>
<organism evidence="5 6">
    <name type="scientific">Virgibacillus indicus</name>
    <dbReference type="NCBI Taxonomy" id="2024554"/>
    <lineage>
        <taxon>Bacteria</taxon>
        <taxon>Bacillati</taxon>
        <taxon>Bacillota</taxon>
        <taxon>Bacilli</taxon>
        <taxon>Bacillales</taxon>
        <taxon>Bacillaceae</taxon>
        <taxon>Virgibacillus</taxon>
    </lineage>
</organism>
<dbReference type="InterPro" id="IPR058240">
    <property type="entry name" value="rSAM_sf"/>
</dbReference>
<dbReference type="SUPFAM" id="SSF102114">
    <property type="entry name" value="Radical SAM enzymes"/>
    <property type="match status" value="1"/>
</dbReference>
<evidence type="ECO:0000256" key="1">
    <source>
        <dbReference type="ARBA" id="ARBA00006100"/>
    </source>
</evidence>
<keyword evidence="6" id="KW-1185">Reference proteome</keyword>
<dbReference type="InterPro" id="IPR006638">
    <property type="entry name" value="Elp3/MiaA/NifB-like_rSAM"/>
</dbReference>
<keyword evidence="3" id="KW-0408">Iron</keyword>
<dbReference type="GO" id="GO:0005737">
    <property type="term" value="C:cytoplasm"/>
    <property type="evidence" value="ECO:0007669"/>
    <property type="project" value="UniProtKB-SubCell"/>
</dbReference>
<dbReference type="InterPro" id="IPR010723">
    <property type="entry name" value="HemN_C"/>
</dbReference>
<dbReference type="InterPro" id="IPR034505">
    <property type="entry name" value="Coproporphyrinogen-III_oxidase"/>
</dbReference>
<dbReference type="AlphaFoldDB" id="A0A265NDM7"/>
<dbReference type="NCBIfam" id="TIGR00539">
    <property type="entry name" value="hemN_rel"/>
    <property type="match status" value="1"/>
</dbReference>
<comment type="similarity">
    <text evidence="1">Belongs to the anaerobic coproporphyrinogen-III oxidase family. HemW subfamily.</text>
</comment>
<sequence>MVESVYIHIPFCQQMCHYCDFVKFFYNEKLAAQYLEALENEINTNLPGSKNRVNTIYIGGGTPTVLRIEQLRTLLELINDKFDVLKCKEFTIEVNPGDLGKDKINLLKEYGVNRVSFGVQVMDDKMLEGLGRMHKVSDVYKTVDQLKQYGFSNISLDLIYALPEQTVEQFQTSLNEAMSFNLPHYSTYALQIEPKTVFYQRHKKGDLARPAEEEEVQMYEILKKSMQKHNIRQYEISNFAKTGYESKHNLTYWNNKYYYGFGAGAHSYLPGKRIGNIRPLPAYVNEAMNSGRPILQVENIGLKLQIEEEMFLGLRKMEGINKSHFTNKFGFSPDFLYKQSIKESINTGLLHEDEKTIRLTDEGMLLANRVFEKFLLEDKEFEKVYPGSVHVY</sequence>
<keyword evidence="3" id="KW-0949">S-adenosyl-L-methionine</keyword>
<protein>
    <recommendedName>
        <fullName evidence="2 3">Heme chaperone HemW</fullName>
    </recommendedName>
</protein>
<keyword evidence="3" id="KW-0479">Metal-binding</keyword>
<dbReference type="RefSeq" id="WP_094883518.1">
    <property type="nucleotide sequence ID" value="NZ_NPMS01000001.1"/>
</dbReference>
<evidence type="ECO:0000259" key="4">
    <source>
        <dbReference type="PROSITE" id="PS51918"/>
    </source>
</evidence>
<dbReference type="EMBL" id="NPMS01000001">
    <property type="protein sequence ID" value="OZU89917.1"/>
    <property type="molecule type" value="Genomic_DNA"/>
</dbReference>
<dbReference type="GO" id="GO:0004109">
    <property type="term" value="F:coproporphyrinogen oxidase activity"/>
    <property type="evidence" value="ECO:0007669"/>
    <property type="project" value="InterPro"/>
</dbReference>
<dbReference type="InterPro" id="IPR004559">
    <property type="entry name" value="HemW-like"/>
</dbReference>
<dbReference type="GO" id="GO:0006779">
    <property type="term" value="P:porphyrin-containing compound biosynthetic process"/>
    <property type="evidence" value="ECO:0007669"/>
    <property type="project" value="InterPro"/>
</dbReference>
<keyword evidence="3" id="KW-0411">Iron-sulfur</keyword>
<evidence type="ECO:0000313" key="5">
    <source>
        <dbReference type="EMBL" id="OZU89917.1"/>
    </source>
</evidence>
<feature type="domain" description="Radical SAM core" evidence="4">
    <location>
        <begin position="1"/>
        <end position="232"/>
    </location>
</feature>
<dbReference type="InterPro" id="IPR007197">
    <property type="entry name" value="rSAM"/>
</dbReference>
<keyword evidence="3" id="KW-0143">Chaperone</keyword>
<keyword evidence="3" id="KW-0004">4Fe-4S</keyword>
<evidence type="ECO:0000256" key="2">
    <source>
        <dbReference type="ARBA" id="ARBA00017228"/>
    </source>
</evidence>
<comment type="caution">
    <text evidence="5">The sequence shown here is derived from an EMBL/GenBank/DDBJ whole genome shotgun (WGS) entry which is preliminary data.</text>
</comment>
<dbReference type="Proteomes" id="UP000216498">
    <property type="component" value="Unassembled WGS sequence"/>
</dbReference>
<dbReference type="PANTHER" id="PTHR13932:SF5">
    <property type="entry name" value="RADICAL S-ADENOSYL METHIONINE DOMAIN-CONTAINING PROTEIN 1, MITOCHONDRIAL"/>
    <property type="match status" value="1"/>
</dbReference>
<dbReference type="Pfam" id="PF04055">
    <property type="entry name" value="Radical_SAM"/>
    <property type="match status" value="1"/>
</dbReference>
<dbReference type="InterPro" id="IPR023404">
    <property type="entry name" value="rSAM_horseshoe"/>
</dbReference>
<dbReference type="SFLD" id="SFLDF00288">
    <property type="entry name" value="HemN-like__clustered_with_nucl"/>
    <property type="match status" value="1"/>
</dbReference>
<dbReference type="Pfam" id="PF06969">
    <property type="entry name" value="HemN_C"/>
    <property type="match status" value="1"/>
</dbReference>
<dbReference type="SFLD" id="SFLDG01082">
    <property type="entry name" value="B12-binding_domain_containing"/>
    <property type="match status" value="1"/>
</dbReference>
<dbReference type="PANTHER" id="PTHR13932">
    <property type="entry name" value="COPROPORPHYRINIGEN III OXIDASE"/>
    <property type="match status" value="1"/>
</dbReference>
<name>A0A265NDM7_9BACI</name>
<dbReference type="SFLD" id="SFLDG01065">
    <property type="entry name" value="anaerobic_coproporphyrinogen-I"/>
    <property type="match status" value="1"/>
</dbReference>
<keyword evidence="3" id="KW-0963">Cytoplasm</keyword>
<dbReference type="SMART" id="SM00729">
    <property type="entry name" value="Elp3"/>
    <property type="match status" value="1"/>
</dbReference>
<evidence type="ECO:0000313" key="6">
    <source>
        <dbReference type="Proteomes" id="UP000216498"/>
    </source>
</evidence>
<accession>A0A265NDM7</accession>
<dbReference type="PROSITE" id="PS51918">
    <property type="entry name" value="RADICAL_SAM"/>
    <property type="match status" value="1"/>
</dbReference>
<gene>
    <name evidence="5" type="ORF">CIL03_01905</name>
</gene>
<dbReference type="Gene3D" id="3.80.30.20">
    <property type="entry name" value="tm_1862 like domain"/>
    <property type="match status" value="1"/>
</dbReference>
<dbReference type="CDD" id="cd01335">
    <property type="entry name" value="Radical_SAM"/>
    <property type="match status" value="1"/>
</dbReference>
<proteinExistence type="inferred from homology"/>
<dbReference type="GO" id="GO:0046872">
    <property type="term" value="F:metal ion binding"/>
    <property type="evidence" value="ECO:0007669"/>
    <property type="project" value="UniProtKB-UniRule"/>
</dbReference>
<dbReference type="OrthoDB" id="9808022at2"/>
<evidence type="ECO:0000256" key="3">
    <source>
        <dbReference type="RuleBase" id="RU364116"/>
    </source>
</evidence>